<dbReference type="Proteomes" id="UP000275078">
    <property type="component" value="Unassembled WGS sequence"/>
</dbReference>
<accession>A0A3N4HBC6</accession>
<keyword evidence="2" id="KW-1185">Reference proteome</keyword>
<evidence type="ECO:0000313" key="1">
    <source>
        <dbReference type="EMBL" id="RPA70746.1"/>
    </source>
</evidence>
<sequence length="153" mass="17174">MTYRPKKFRFRHKRNVLWGRPLENNRRNFTKFLNTLAVRLFGTHTSSTSWTTIYSPVTGPIPERVNGLDMPTTVDEVLALNDDQLGRVLRAAGACSHNPGNGTGFNRFEMLGMIFALTGSRPEDGTVWTNAPNVPVVVLPPRTAEQAVTMRFN</sequence>
<dbReference type="AlphaFoldDB" id="A0A3N4HBC6"/>
<dbReference type="EMBL" id="ML120093">
    <property type="protein sequence ID" value="RPA70746.1"/>
    <property type="molecule type" value="Genomic_DNA"/>
</dbReference>
<organism evidence="1 2">
    <name type="scientific">Ascobolus immersus RN42</name>
    <dbReference type="NCBI Taxonomy" id="1160509"/>
    <lineage>
        <taxon>Eukaryota</taxon>
        <taxon>Fungi</taxon>
        <taxon>Dikarya</taxon>
        <taxon>Ascomycota</taxon>
        <taxon>Pezizomycotina</taxon>
        <taxon>Pezizomycetes</taxon>
        <taxon>Pezizales</taxon>
        <taxon>Ascobolaceae</taxon>
        <taxon>Ascobolus</taxon>
    </lineage>
</organism>
<gene>
    <name evidence="1" type="ORF">BJ508DRAFT_316257</name>
</gene>
<reference evidence="1 2" key="1">
    <citation type="journal article" date="2018" name="Nat. Ecol. Evol.">
        <title>Pezizomycetes genomes reveal the molecular basis of ectomycorrhizal truffle lifestyle.</title>
        <authorList>
            <person name="Murat C."/>
            <person name="Payen T."/>
            <person name="Noel B."/>
            <person name="Kuo A."/>
            <person name="Morin E."/>
            <person name="Chen J."/>
            <person name="Kohler A."/>
            <person name="Krizsan K."/>
            <person name="Balestrini R."/>
            <person name="Da Silva C."/>
            <person name="Montanini B."/>
            <person name="Hainaut M."/>
            <person name="Levati E."/>
            <person name="Barry K.W."/>
            <person name="Belfiori B."/>
            <person name="Cichocki N."/>
            <person name="Clum A."/>
            <person name="Dockter R.B."/>
            <person name="Fauchery L."/>
            <person name="Guy J."/>
            <person name="Iotti M."/>
            <person name="Le Tacon F."/>
            <person name="Lindquist E.A."/>
            <person name="Lipzen A."/>
            <person name="Malagnac F."/>
            <person name="Mello A."/>
            <person name="Molinier V."/>
            <person name="Miyauchi S."/>
            <person name="Poulain J."/>
            <person name="Riccioni C."/>
            <person name="Rubini A."/>
            <person name="Sitrit Y."/>
            <person name="Splivallo R."/>
            <person name="Traeger S."/>
            <person name="Wang M."/>
            <person name="Zifcakova L."/>
            <person name="Wipf D."/>
            <person name="Zambonelli A."/>
            <person name="Paolocci F."/>
            <person name="Nowrousian M."/>
            <person name="Ottonello S."/>
            <person name="Baldrian P."/>
            <person name="Spatafora J.W."/>
            <person name="Henrissat B."/>
            <person name="Nagy L.G."/>
            <person name="Aury J.M."/>
            <person name="Wincker P."/>
            <person name="Grigoriev I.V."/>
            <person name="Bonfante P."/>
            <person name="Martin F.M."/>
        </authorList>
    </citation>
    <scope>NUCLEOTIDE SEQUENCE [LARGE SCALE GENOMIC DNA]</scope>
    <source>
        <strain evidence="1 2">RN42</strain>
    </source>
</reference>
<proteinExistence type="predicted"/>
<protein>
    <submittedName>
        <fullName evidence="1">Uncharacterized protein</fullName>
    </submittedName>
</protein>
<dbReference type="STRING" id="1160509.A0A3N4HBC6"/>
<evidence type="ECO:0000313" key="2">
    <source>
        <dbReference type="Proteomes" id="UP000275078"/>
    </source>
</evidence>
<name>A0A3N4HBC6_ASCIM</name>